<accession>A0A928Z4U0</accession>
<dbReference type="RefSeq" id="WP_264326197.1">
    <property type="nucleotide sequence ID" value="NZ_JADEXQ010000061.1"/>
</dbReference>
<sequence length="84" mass="8792">MIEKQADAITGGDCDANTYQASVAGEEAVGGSASVPGQNDTDQLAAAVGIEVTPEMPLQLSADMSERDDHRWELNQASETGQQL</sequence>
<comment type="caution">
    <text evidence="2">The sequence shown here is derived from an EMBL/GenBank/DDBJ whole genome shotgun (WGS) entry which is preliminary data.</text>
</comment>
<keyword evidence="3" id="KW-1185">Reference proteome</keyword>
<dbReference type="Pfam" id="PF19861">
    <property type="entry name" value="DUF6335"/>
    <property type="match status" value="1"/>
</dbReference>
<reference evidence="2" key="1">
    <citation type="submission" date="2020-10" db="EMBL/GenBank/DDBJ databases">
        <authorList>
            <person name="Castelo-Branco R."/>
            <person name="Eusebio N."/>
            <person name="Adriana R."/>
            <person name="Vieira A."/>
            <person name="Brugerolle De Fraissinette N."/>
            <person name="Rezende De Castro R."/>
            <person name="Schneider M.P."/>
            <person name="Vasconcelos V."/>
            <person name="Leao P.N."/>
        </authorList>
    </citation>
    <scope>NUCLEOTIDE SEQUENCE</scope>
    <source>
        <strain evidence="2">LEGE 11480</strain>
    </source>
</reference>
<feature type="compositionally biased region" description="Basic and acidic residues" evidence="1">
    <location>
        <begin position="64"/>
        <end position="73"/>
    </location>
</feature>
<dbReference type="EMBL" id="JADEXQ010000061">
    <property type="protein sequence ID" value="MBE9031367.1"/>
    <property type="molecule type" value="Genomic_DNA"/>
</dbReference>
<evidence type="ECO:0000313" key="3">
    <source>
        <dbReference type="Proteomes" id="UP000625316"/>
    </source>
</evidence>
<gene>
    <name evidence="2" type="ORF">IQ266_16660</name>
</gene>
<organism evidence="2 3">
    <name type="scientific">Romeriopsis navalis LEGE 11480</name>
    <dbReference type="NCBI Taxonomy" id="2777977"/>
    <lineage>
        <taxon>Bacteria</taxon>
        <taxon>Bacillati</taxon>
        <taxon>Cyanobacteriota</taxon>
        <taxon>Cyanophyceae</taxon>
        <taxon>Leptolyngbyales</taxon>
        <taxon>Leptolyngbyaceae</taxon>
        <taxon>Romeriopsis</taxon>
        <taxon>Romeriopsis navalis</taxon>
    </lineage>
</organism>
<dbReference type="InterPro" id="IPR046298">
    <property type="entry name" value="DUF6335"/>
</dbReference>
<proteinExistence type="predicted"/>
<protein>
    <submittedName>
        <fullName evidence="2">Uncharacterized protein</fullName>
    </submittedName>
</protein>
<evidence type="ECO:0000256" key="1">
    <source>
        <dbReference type="SAM" id="MobiDB-lite"/>
    </source>
</evidence>
<dbReference type="Proteomes" id="UP000625316">
    <property type="component" value="Unassembled WGS sequence"/>
</dbReference>
<feature type="compositionally biased region" description="Polar residues" evidence="1">
    <location>
        <begin position="75"/>
        <end position="84"/>
    </location>
</feature>
<name>A0A928Z4U0_9CYAN</name>
<feature type="region of interest" description="Disordered" evidence="1">
    <location>
        <begin position="64"/>
        <end position="84"/>
    </location>
</feature>
<evidence type="ECO:0000313" key="2">
    <source>
        <dbReference type="EMBL" id="MBE9031367.1"/>
    </source>
</evidence>
<dbReference type="AlphaFoldDB" id="A0A928Z4U0"/>